<accession>A0ABQ1JVC5</accession>
<evidence type="ECO:0000256" key="1">
    <source>
        <dbReference type="SAM" id="Phobius"/>
    </source>
</evidence>
<keyword evidence="3" id="KW-1185">Reference proteome</keyword>
<dbReference type="EMBL" id="BMKF01000002">
    <property type="protein sequence ID" value="GGB75135.1"/>
    <property type="molecule type" value="Genomic_DNA"/>
</dbReference>
<dbReference type="RefSeq" id="WP_084391816.1">
    <property type="nucleotide sequence ID" value="NZ_BMKF01000002.1"/>
</dbReference>
<feature type="transmembrane region" description="Helical" evidence="1">
    <location>
        <begin position="6"/>
        <end position="31"/>
    </location>
</feature>
<keyword evidence="1" id="KW-1133">Transmembrane helix</keyword>
<reference evidence="3" key="1">
    <citation type="journal article" date="2019" name="Int. J. Syst. Evol. Microbiol.">
        <title>The Global Catalogue of Microorganisms (GCM) 10K type strain sequencing project: providing services to taxonomists for standard genome sequencing and annotation.</title>
        <authorList>
            <consortium name="The Broad Institute Genomics Platform"/>
            <consortium name="The Broad Institute Genome Sequencing Center for Infectious Disease"/>
            <person name="Wu L."/>
            <person name="Ma J."/>
        </authorList>
    </citation>
    <scope>NUCLEOTIDE SEQUENCE [LARGE SCALE GENOMIC DNA]</scope>
    <source>
        <strain evidence="3">CGMCC 1.15928</strain>
    </source>
</reference>
<organism evidence="2 3">
    <name type="scientific">Henriciella pelagia</name>
    <dbReference type="NCBI Taxonomy" id="1977912"/>
    <lineage>
        <taxon>Bacteria</taxon>
        <taxon>Pseudomonadati</taxon>
        <taxon>Pseudomonadota</taxon>
        <taxon>Alphaproteobacteria</taxon>
        <taxon>Hyphomonadales</taxon>
        <taxon>Hyphomonadaceae</taxon>
        <taxon>Henriciella</taxon>
    </lineage>
</organism>
<gene>
    <name evidence="2" type="ORF">GCM10011503_24760</name>
</gene>
<evidence type="ECO:0000313" key="2">
    <source>
        <dbReference type="EMBL" id="GGB75135.1"/>
    </source>
</evidence>
<keyword evidence="1" id="KW-0812">Transmembrane</keyword>
<proteinExistence type="predicted"/>
<name>A0ABQ1JVC5_9PROT</name>
<keyword evidence="1" id="KW-0472">Membrane</keyword>
<evidence type="ECO:0000313" key="3">
    <source>
        <dbReference type="Proteomes" id="UP000628854"/>
    </source>
</evidence>
<dbReference type="Proteomes" id="UP000628854">
    <property type="component" value="Unassembled WGS sequence"/>
</dbReference>
<comment type="caution">
    <text evidence="2">The sequence shown here is derived from an EMBL/GenBank/DDBJ whole genome shotgun (WGS) entry which is preliminary data.</text>
</comment>
<sequence>MSEQTIQAMVFVAACFAGIVALRALYVVIFYKSWKLDELLGFSDSGWESERMRERRRDFWR</sequence>
<protein>
    <submittedName>
        <fullName evidence="2">Uncharacterized protein</fullName>
    </submittedName>
</protein>